<dbReference type="AlphaFoldDB" id="T1JLG9"/>
<evidence type="ECO:0000313" key="2">
    <source>
        <dbReference type="Proteomes" id="UP000014500"/>
    </source>
</evidence>
<dbReference type="eggNOG" id="ENOG502RCQ7">
    <property type="taxonomic scope" value="Eukaryota"/>
</dbReference>
<sequence>MPQSVLTKTKKLKRLILESIGVPFPIEEEMMVEGTPFLIKGGQEWPSYLKEQLVFHSYNTIGNLLRFYESFKQQSSQDILDFYKTYIPVITPEHHTCVGLGLDLLNRITTSDFGSNNPEMIGSFYLVSAEECISKPEDYCLMKLPTGDVEKEHVAAAARVNINGRKAVILMDPGYHVGRVIIIMADGQFPHTGWFVQSRSDKCTKKYCYKLHENGRYVEWHTEEIRNGNSKFHTNLFYVEKAFANAIDVTERRNIVYGFRSLLKRNADGQIVAGMYFRLKENTTFTLIRTSESGERIESRIPIGYFQSMMDERVEKSIELCGAGLSLAEGRLRILLTRAVKVIEDEAFLNEIKEIDFMIDSGATYH</sequence>
<name>T1JLG9_STRMM</name>
<dbReference type="EMBL" id="AFFK01020674">
    <property type="status" value="NOT_ANNOTATED_CDS"/>
    <property type="molecule type" value="Genomic_DNA"/>
</dbReference>
<accession>T1JLG9</accession>
<dbReference type="OMA" id="WTVRETK"/>
<dbReference type="PhylomeDB" id="T1JLG9"/>
<dbReference type="HOGENOM" id="CLU_039670_0_0_1"/>
<keyword evidence="2" id="KW-1185">Reference proteome</keyword>
<dbReference type="Proteomes" id="UP000014500">
    <property type="component" value="Unassembled WGS sequence"/>
</dbReference>
<reference evidence="2" key="1">
    <citation type="submission" date="2011-05" db="EMBL/GenBank/DDBJ databases">
        <authorList>
            <person name="Richards S.R."/>
            <person name="Qu J."/>
            <person name="Jiang H."/>
            <person name="Jhangiani S.N."/>
            <person name="Agravi P."/>
            <person name="Goodspeed R."/>
            <person name="Gross S."/>
            <person name="Mandapat C."/>
            <person name="Jackson L."/>
            <person name="Mathew T."/>
            <person name="Pu L."/>
            <person name="Thornton R."/>
            <person name="Saada N."/>
            <person name="Wilczek-Boney K.B."/>
            <person name="Lee S."/>
            <person name="Kovar C."/>
            <person name="Wu Y."/>
            <person name="Scherer S.E."/>
            <person name="Worley K.C."/>
            <person name="Muzny D.M."/>
            <person name="Gibbs R."/>
        </authorList>
    </citation>
    <scope>NUCLEOTIDE SEQUENCE</scope>
    <source>
        <strain evidence="2">Brora</strain>
    </source>
</reference>
<proteinExistence type="predicted"/>
<reference evidence="1" key="2">
    <citation type="submission" date="2015-02" db="UniProtKB">
        <authorList>
            <consortium name="EnsemblMetazoa"/>
        </authorList>
    </citation>
    <scope>IDENTIFICATION</scope>
</reference>
<dbReference type="EnsemblMetazoa" id="SMAR014699-RA">
    <property type="protein sequence ID" value="SMAR014699-PA"/>
    <property type="gene ID" value="SMAR014699"/>
</dbReference>
<evidence type="ECO:0000313" key="1">
    <source>
        <dbReference type="EnsemblMetazoa" id="SMAR014699-PA"/>
    </source>
</evidence>
<protein>
    <submittedName>
        <fullName evidence="1">Uncharacterized protein</fullName>
    </submittedName>
</protein>
<organism evidence="1 2">
    <name type="scientific">Strigamia maritima</name>
    <name type="common">European centipede</name>
    <name type="synonym">Geophilus maritimus</name>
    <dbReference type="NCBI Taxonomy" id="126957"/>
    <lineage>
        <taxon>Eukaryota</taxon>
        <taxon>Metazoa</taxon>
        <taxon>Ecdysozoa</taxon>
        <taxon>Arthropoda</taxon>
        <taxon>Myriapoda</taxon>
        <taxon>Chilopoda</taxon>
        <taxon>Pleurostigmophora</taxon>
        <taxon>Geophilomorpha</taxon>
        <taxon>Linotaeniidae</taxon>
        <taxon>Strigamia</taxon>
    </lineage>
</organism>